<dbReference type="RefSeq" id="WP_007316592.1">
    <property type="nucleotide sequence ID" value="NZ_BAEH01000022.1"/>
</dbReference>
<dbReference type="Gene3D" id="3.60.15.10">
    <property type="entry name" value="Ribonuclease Z/Hydroxyacylglutathione hydrolase-like"/>
    <property type="match status" value="1"/>
</dbReference>
<evidence type="ECO:0000313" key="7">
    <source>
        <dbReference type="Proteomes" id="UP000035034"/>
    </source>
</evidence>
<dbReference type="EMBL" id="BAEH01000022">
    <property type="protein sequence ID" value="GAB17254.1"/>
    <property type="molecule type" value="Genomic_DNA"/>
</dbReference>
<feature type="domain" description="Metallo-beta-lactamase" evidence="5">
    <location>
        <begin position="60"/>
        <end position="288"/>
    </location>
</feature>
<dbReference type="AlphaFoldDB" id="H0QWQ3"/>
<dbReference type="SUPFAM" id="SSF56281">
    <property type="entry name" value="Metallo-hydrolase/oxidoreductase"/>
    <property type="match status" value="1"/>
</dbReference>
<name>H0QWQ3_9ACTN</name>
<keyword evidence="7" id="KW-1185">Reference proteome</keyword>
<dbReference type="CDD" id="cd16277">
    <property type="entry name" value="metallo-hydrolase-like_MBL-fold"/>
    <property type="match status" value="1"/>
</dbReference>
<dbReference type="SMART" id="SM00849">
    <property type="entry name" value="Lactamase_B"/>
    <property type="match status" value="1"/>
</dbReference>
<organism evidence="6 7">
    <name type="scientific">Gordonia effusa NBRC 100432</name>
    <dbReference type="NCBI Taxonomy" id="1077974"/>
    <lineage>
        <taxon>Bacteria</taxon>
        <taxon>Bacillati</taxon>
        <taxon>Actinomycetota</taxon>
        <taxon>Actinomycetes</taxon>
        <taxon>Mycobacteriales</taxon>
        <taxon>Gordoniaceae</taxon>
        <taxon>Gordonia</taxon>
    </lineage>
</organism>
<dbReference type="OrthoDB" id="2971563at2"/>
<dbReference type="InterPro" id="IPR051013">
    <property type="entry name" value="MBL_superfamily_lactonases"/>
</dbReference>
<comment type="caution">
    <text evidence="6">The sequence shown here is derived from an EMBL/GenBank/DDBJ whole genome shotgun (WGS) entry which is preliminary data.</text>
</comment>
<comment type="similarity">
    <text evidence="1">Belongs to the metallo-beta-lactamase superfamily.</text>
</comment>
<protein>
    <submittedName>
        <fullName evidence="6">Putative hydrolase</fullName>
    </submittedName>
</protein>
<proteinExistence type="inferred from homology"/>
<evidence type="ECO:0000256" key="3">
    <source>
        <dbReference type="ARBA" id="ARBA00022801"/>
    </source>
</evidence>
<dbReference type="Proteomes" id="UP000035034">
    <property type="component" value="Unassembled WGS sequence"/>
</dbReference>
<dbReference type="GO" id="GO:0046872">
    <property type="term" value="F:metal ion binding"/>
    <property type="evidence" value="ECO:0007669"/>
    <property type="project" value="UniProtKB-KW"/>
</dbReference>
<dbReference type="InterPro" id="IPR001279">
    <property type="entry name" value="Metallo-B-lactamas"/>
</dbReference>
<sequence>MSVEHVAAIQIAVGNSTITGIYEQPLGDINMLIDASADQVRQIDWLAPHYATAEGELVGNIQSFLVHHEGTTILVDTCVGNDKEVTVVEGWNNLHSPYPERLREQVTPDKVDYVLCTHLHVDHVGWQTRWDGTNWQVMFPNARHIFSRREFDHWRALLDDPTQLDRDPSNHRDALLQSFEHTQRRVFTQSIQPVVDAELVDLVDPPYDVVPGVRMLPTPGHTPGHISVEIVSEGRRAIVTGDMFHHPYQLARPDNVAVPDSDSVQALASRRALLTELVGTDTLLVGTHFAEPWAGVVVADGDTYRFEAPS</sequence>
<keyword evidence="4" id="KW-0862">Zinc</keyword>
<dbReference type="PANTHER" id="PTHR42978">
    <property type="entry name" value="QUORUM-QUENCHING LACTONASE YTNP-RELATED-RELATED"/>
    <property type="match status" value="1"/>
</dbReference>
<dbReference type="InterPro" id="IPR036866">
    <property type="entry name" value="RibonucZ/Hydroxyglut_hydro"/>
</dbReference>
<evidence type="ECO:0000313" key="6">
    <source>
        <dbReference type="EMBL" id="GAB17254.1"/>
    </source>
</evidence>
<gene>
    <name evidence="6" type="ORF">GOEFS_022_00350</name>
</gene>
<dbReference type="STRING" id="1077974.GOEFS_022_00350"/>
<evidence type="ECO:0000256" key="2">
    <source>
        <dbReference type="ARBA" id="ARBA00022723"/>
    </source>
</evidence>
<dbReference type="GO" id="GO:0016787">
    <property type="term" value="F:hydrolase activity"/>
    <property type="evidence" value="ECO:0007669"/>
    <property type="project" value="UniProtKB-KW"/>
</dbReference>
<keyword evidence="3 6" id="KW-0378">Hydrolase</keyword>
<dbReference type="PANTHER" id="PTHR42978:SF6">
    <property type="entry name" value="QUORUM-QUENCHING LACTONASE YTNP-RELATED"/>
    <property type="match status" value="1"/>
</dbReference>
<evidence type="ECO:0000256" key="4">
    <source>
        <dbReference type="ARBA" id="ARBA00022833"/>
    </source>
</evidence>
<accession>H0QWQ3</accession>
<dbReference type="eggNOG" id="COG0491">
    <property type="taxonomic scope" value="Bacteria"/>
</dbReference>
<evidence type="ECO:0000256" key="1">
    <source>
        <dbReference type="ARBA" id="ARBA00007749"/>
    </source>
</evidence>
<reference evidence="6 7" key="1">
    <citation type="submission" date="2011-12" db="EMBL/GenBank/DDBJ databases">
        <title>Whole genome shotgun sequence of Gordonia effusa NBRC 100432.</title>
        <authorList>
            <person name="Yoshida I."/>
            <person name="Takarada H."/>
            <person name="Hosoyama A."/>
            <person name="Tsuchikane K."/>
            <person name="Katsumata H."/>
            <person name="Yamazaki S."/>
            <person name="Fujita N."/>
        </authorList>
    </citation>
    <scope>NUCLEOTIDE SEQUENCE [LARGE SCALE GENOMIC DNA]</scope>
    <source>
        <strain evidence="6 7">NBRC 100432</strain>
    </source>
</reference>
<dbReference type="Pfam" id="PF00753">
    <property type="entry name" value="Lactamase_B"/>
    <property type="match status" value="1"/>
</dbReference>
<evidence type="ECO:0000259" key="5">
    <source>
        <dbReference type="SMART" id="SM00849"/>
    </source>
</evidence>
<keyword evidence="2" id="KW-0479">Metal-binding</keyword>